<organism evidence="2 3">
    <name type="scientific">Ascobolus immersus RN42</name>
    <dbReference type="NCBI Taxonomy" id="1160509"/>
    <lineage>
        <taxon>Eukaryota</taxon>
        <taxon>Fungi</taxon>
        <taxon>Dikarya</taxon>
        <taxon>Ascomycota</taxon>
        <taxon>Pezizomycotina</taxon>
        <taxon>Pezizomycetes</taxon>
        <taxon>Pezizales</taxon>
        <taxon>Ascobolaceae</taxon>
        <taxon>Ascobolus</taxon>
    </lineage>
</organism>
<gene>
    <name evidence="2" type="ORF">BJ508DRAFT_336496</name>
</gene>
<name>A0A3N4HD82_ASCIM</name>
<evidence type="ECO:0000256" key="1">
    <source>
        <dbReference type="SAM" id="MobiDB-lite"/>
    </source>
</evidence>
<accession>A0A3N4HD82</accession>
<feature type="region of interest" description="Disordered" evidence="1">
    <location>
        <begin position="1"/>
        <end position="43"/>
    </location>
</feature>
<evidence type="ECO:0000313" key="2">
    <source>
        <dbReference type="EMBL" id="RPA71018.1"/>
    </source>
</evidence>
<reference evidence="2 3" key="1">
    <citation type="journal article" date="2018" name="Nat. Ecol. Evol.">
        <title>Pezizomycetes genomes reveal the molecular basis of ectomycorrhizal truffle lifestyle.</title>
        <authorList>
            <person name="Murat C."/>
            <person name="Payen T."/>
            <person name="Noel B."/>
            <person name="Kuo A."/>
            <person name="Morin E."/>
            <person name="Chen J."/>
            <person name="Kohler A."/>
            <person name="Krizsan K."/>
            <person name="Balestrini R."/>
            <person name="Da Silva C."/>
            <person name="Montanini B."/>
            <person name="Hainaut M."/>
            <person name="Levati E."/>
            <person name="Barry K.W."/>
            <person name="Belfiori B."/>
            <person name="Cichocki N."/>
            <person name="Clum A."/>
            <person name="Dockter R.B."/>
            <person name="Fauchery L."/>
            <person name="Guy J."/>
            <person name="Iotti M."/>
            <person name="Le Tacon F."/>
            <person name="Lindquist E.A."/>
            <person name="Lipzen A."/>
            <person name="Malagnac F."/>
            <person name="Mello A."/>
            <person name="Molinier V."/>
            <person name="Miyauchi S."/>
            <person name="Poulain J."/>
            <person name="Riccioni C."/>
            <person name="Rubini A."/>
            <person name="Sitrit Y."/>
            <person name="Splivallo R."/>
            <person name="Traeger S."/>
            <person name="Wang M."/>
            <person name="Zifcakova L."/>
            <person name="Wipf D."/>
            <person name="Zambonelli A."/>
            <person name="Paolocci F."/>
            <person name="Nowrousian M."/>
            <person name="Ottonello S."/>
            <person name="Baldrian P."/>
            <person name="Spatafora J.W."/>
            <person name="Henrissat B."/>
            <person name="Nagy L.G."/>
            <person name="Aury J.M."/>
            <person name="Wincker P."/>
            <person name="Grigoriev I.V."/>
            <person name="Bonfante P."/>
            <person name="Martin F.M."/>
        </authorList>
    </citation>
    <scope>NUCLEOTIDE SEQUENCE [LARGE SCALE GENOMIC DNA]</scope>
    <source>
        <strain evidence="2 3">RN42</strain>
    </source>
</reference>
<evidence type="ECO:0000313" key="3">
    <source>
        <dbReference type="Proteomes" id="UP000275078"/>
    </source>
</evidence>
<feature type="compositionally biased region" description="Polar residues" evidence="1">
    <location>
        <begin position="29"/>
        <end position="43"/>
    </location>
</feature>
<dbReference type="Proteomes" id="UP000275078">
    <property type="component" value="Unassembled WGS sequence"/>
</dbReference>
<keyword evidence="3" id="KW-1185">Reference proteome</keyword>
<dbReference type="EMBL" id="ML119988">
    <property type="protein sequence ID" value="RPA71018.1"/>
    <property type="molecule type" value="Genomic_DNA"/>
</dbReference>
<protein>
    <submittedName>
        <fullName evidence="2">Uncharacterized protein</fullName>
    </submittedName>
</protein>
<sequence length="209" mass="24158">MPPRKRSTPQNRAPKQSLPKTRDPASGNHILNASPASEISPTKWNDTNLQFRIRRFETRRQSFYVQKNLAFQRGKCNYYEIIEQFKAGGGDDDGTGFASLSGSLEPPIDQPIPQTWHELEAMEKELDRREEFLRNWKRVGILIEKHVLISEATAEEEIEKRCWEAYEYAKREGYYVGKEASTITEVMDVLRVVYTPIFGPGIYDEVLSK</sequence>
<proteinExistence type="predicted"/>
<dbReference type="AlphaFoldDB" id="A0A3N4HD82"/>